<gene>
    <name evidence="5" type="ORF">MNBD_ALPHA06-1025</name>
</gene>
<comment type="similarity">
    <text evidence="1">Belongs to the AccD/PCCB family.</text>
</comment>
<dbReference type="FunFam" id="3.90.226.10:FF:000004">
    <property type="entry name" value="Methylcrotonoyl-CoA carboxylase beta chain"/>
    <property type="match status" value="1"/>
</dbReference>
<feature type="domain" description="CoA carboxyltransferase C-terminal" evidence="4">
    <location>
        <begin position="274"/>
        <end position="524"/>
    </location>
</feature>
<dbReference type="GO" id="GO:1905202">
    <property type="term" value="C:methylcrotonoyl-CoA carboxylase complex"/>
    <property type="evidence" value="ECO:0007669"/>
    <property type="project" value="TreeGrafter"/>
</dbReference>
<evidence type="ECO:0000259" key="3">
    <source>
        <dbReference type="PROSITE" id="PS50980"/>
    </source>
</evidence>
<dbReference type="PANTHER" id="PTHR22855">
    <property type="entry name" value="ACETYL, PROPIONYL, PYRUVATE, AND GLUTACONYL CARBOXYLASE-RELATED"/>
    <property type="match status" value="1"/>
</dbReference>
<keyword evidence="5" id="KW-0808">Transferase</keyword>
<name>A0A3B0RX58_9ZZZZ</name>
<dbReference type="InterPro" id="IPR029045">
    <property type="entry name" value="ClpP/crotonase-like_dom_sf"/>
</dbReference>
<accession>A0A3B0RX58</accession>
<proteinExistence type="inferred from homology"/>
<dbReference type="Pfam" id="PF01039">
    <property type="entry name" value="Carboxyl_trans"/>
    <property type="match status" value="1"/>
</dbReference>
<keyword evidence="5" id="KW-0436">Ligase</keyword>
<dbReference type="FunFam" id="3.90.226.10:FF:000007">
    <property type="entry name" value="Methylcrotonoyl-CoA carboxylase subunit beta"/>
    <property type="match status" value="1"/>
</dbReference>
<dbReference type="GO" id="GO:0004485">
    <property type="term" value="F:methylcrotonoyl-CoA carboxylase activity"/>
    <property type="evidence" value="ECO:0007669"/>
    <property type="project" value="UniProtKB-EC"/>
</dbReference>
<dbReference type="AlphaFoldDB" id="A0A3B0RX58"/>
<dbReference type="SUPFAM" id="SSF52096">
    <property type="entry name" value="ClpP/crotonase"/>
    <property type="match status" value="2"/>
</dbReference>
<protein>
    <submittedName>
        <fullName evidence="5">Methylcrotonyl-CoA carboxylase carboxyl transferase subunit</fullName>
        <ecNumber evidence="5">6.4.1.4</ecNumber>
    </submittedName>
</protein>
<dbReference type="InterPro" id="IPR011763">
    <property type="entry name" value="COA_CT_C"/>
</dbReference>
<organism evidence="5">
    <name type="scientific">hydrothermal vent metagenome</name>
    <dbReference type="NCBI Taxonomy" id="652676"/>
    <lineage>
        <taxon>unclassified sequences</taxon>
        <taxon>metagenomes</taxon>
        <taxon>ecological metagenomes</taxon>
    </lineage>
</organism>
<dbReference type="GO" id="GO:0016740">
    <property type="term" value="F:transferase activity"/>
    <property type="evidence" value="ECO:0007669"/>
    <property type="project" value="UniProtKB-KW"/>
</dbReference>
<dbReference type="PROSITE" id="PS50980">
    <property type="entry name" value="COA_CT_NTER"/>
    <property type="match status" value="1"/>
</dbReference>
<dbReference type="GO" id="GO:0006552">
    <property type="term" value="P:L-leucine catabolic process"/>
    <property type="evidence" value="ECO:0007669"/>
    <property type="project" value="TreeGrafter"/>
</dbReference>
<dbReference type="PROSITE" id="PS50989">
    <property type="entry name" value="COA_CT_CTER"/>
    <property type="match status" value="1"/>
</dbReference>
<evidence type="ECO:0000256" key="1">
    <source>
        <dbReference type="ARBA" id="ARBA00006102"/>
    </source>
</evidence>
<dbReference type="PANTHER" id="PTHR22855:SF13">
    <property type="entry name" value="METHYLCROTONOYL-COA CARBOXYLASE BETA CHAIN, MITOCHONDRIAL"/>
    <property type="match status" value="1"/>
</dbReference>
<dbReference type="InterPro" id="IPR034733">
    <property type="entry name" value="AcCoA_carboxyl_beta"/>
</dbReference>
<dbReference type="InterPro" id="IPR045190">
    <property type="entry name" value="MCCB/AccD1-like"/>
</dbReference>
<reference evidence="5" key="1">
    <citation type="submission" date="2018-06" db="EMBL/GenBank/DDBJ databases">
        <authorList>
            <person name="Zhirakovskaya E."/>
        </authorList>
    </citation>
    <scope>NUCLEOTIDE SEQUENCE</scope>
</reference>
<dbReference type="Gene3D" id="3.90.226.10">
    <property type="entry name" value="2-enoyl-CoA Hydratase, Chain A, domain 1"/>
    <property type="match status" value="2"/>
</dbReference>
<sequence>MSVLRSQITPNDEAFLANKTAMDVLVTELHDKTAKAAKGGSERARKKHVERGKLLPRERVEHLLDPGAPFLELSALAAGDMYGIDIPGAGIIAGIGRVEGREVMVVANDATVKGGTYYPMTVKKHLRAQEIALENHLPCIYLVDSGGANLPHQAEVFPDRDHFGRIFFNQANLSAAGIAQIAAVMGSCTAGGAYVPAMADETVIVRGTGTIFLAGPPLVKAATGEVISAEDLGGADVHGRTSGVVDHVANDDHHALQIVRRIVRNLAPARSVVAADSFQEPMFAPEQLNGIIPADVRAPYDVREVIARLVDGSEFDEFKKLFGTTLVTGFARIYGQRVGILANNGVLFSESAQKAAHFIELCCQRNIPLVFLQNISGFMVGGKYEAGGIAKHGAKMVTAVACAKVPKFTVVIGGSYGAGNYGMCGRAYSPRLLFMWPNSRISVMGGEQAASVLATVTRDGMERRGESWSEQQEEDFKIPIRAKYEAEGSPYYSSARLWDDGIITPADTRRVLGLSLAMSQNAPEQQTKFGVFRM</sequence>
<evidence type="ECO:0000259" key="4">
    <source>
        <dbReference type="PROSITE" id="PS50989"/>
    </source>
</evidence>
<evidence type="ECO:0000313" key="5">
    <source>
        <dbReference type="EMBL" id="VAV96937.1"/>
    </source>
</evidence>
<feature type="domain" description="CoA carboxyltransferase N-terminal" evidence="3">
    <location>
        <begin position="22"/>
        <end position="278"/>
    </location>
</feature>
<dbReference type="EC" id="6.4.1.4" evidence="5"/>
<comment type="pathway">
    <text evidence="2">Amino-acid degradation; L-leucine degradation.</text>
</comment>
<evidence type="ECO:0000256" key="2">
    <source>
        <dbReference type="ARBA" id="ARBA00046317"/>
    </source>
</evidence>
<dbReference type="EMBL" id="UOEE01000235">
    <property type="protein sequence ID" value="VAV96937.1"/>
    <property type="molecule type" value="Genomic_DNA"/>
</dbReference>
<dbReference type="InterPro" id="IPR011762">
    <property type="entry name" value="COA_CT_N"/>
</dbReference>